<gene>
    <name evidence="1" type="ORF">FDK13_02475</name>
</gene>
<name>A0A4U6DBF7_9BACT</name>
<keyword evidence="2" id="KW-1185">Reference proteome</keyword>
<dbReference type="EMBL" id="SZVO01000001">
    <property type="protein sequence ID" value="TKT94095.1"/>
    <property type="molecule type" value="Genomic_DNA"/>
</dbReference>
<organism evidence="1 2">
    <name type="scientific">Dyadobacter frigoris</name>
    <dbReference type="NCBI Taxonomy" id="2576211"/>
    <lineage>
        <taxon>Bacteria</taxon>
        <taxon>Pseudomonadati</taxon>
        <taxon>Bacteroidota</taxon>
        <taxon>Cytophagia</taxon>
        <taxon>Cytophagales</taxon>
        <taxon>Spirosomataceae</taxon>
        <taxon>Dyadobacter</taxon>
    </lineage>
</organism>
<comment type="caution">
    <text evidence="1">The sequence shown here is derived from an EMBL/GenBank/DDBJ whole genome shotgun (WGS) entry which is preliminary data.</text>
</comment>
<sequence>MNVNDSLVKILFTLNEFEVKHMVVGGTAVGYYGYIRLSTAKNGEHIDEPDLDIWYNPTYDNYFRLLNALEVLKIDVTKLKAEQSPDPQNTFLRYTLDDCTLDLLPNIKAPIKFKEAYLRRHSVGYDGFELSFIGIEDLIADKEATGRPKDLTDIDHLKRNYFSGS</sequence>
<dbReference type="Proteomes" id="UP000304900">
    <property type="component" value="Unassembled WGS sequence"/>
</dbReference>
<evidence type="ECO:0000313" key="2">
    <source>
        <dbReference type="Proteomes" id="UP000304900"/>
    </source>
</evidence>
<evidence type="ECO:0008006" key="3">
    <source>
        <dbReference type="Google" id="ProtNLM"/>
    </source>
</evidence>
<dbReference type="OrthoDB" id="121150at2"/>
<dbReference type="InterPro" id="IPR043519">
    <property type="entry name" value="NT_sf"/>
</dbReference>
<dbReference type="Gene3D" id="3.30.460.40">
    <property type="match status" value="1"/>
</dbReference>
<reference evidence="1 2" key="1">
    <citation type="submission" date="2019-05" db="EMBL/GenBank/DDBJ databases">
        <title>Dyadobacter AR-3-8 sp. nov., isolated from arctic soil.</title>
        <authorList>
            <person name="Chaudhary D.K."/>
        </authorList>
    </citation>
    <scope>NUCLEOTIDE SEQUENCE [LARGE SCALE GENOMIC DNA]</scope>
    <source>
        <strain evidence="1 2">AR-3-8</strain>
    </source>
</reference>
<dbReference type="SUPFAM" id="SSF81301">
    <property type="entry name" value="Nucleotidyltransferase"/>
    <property type="match status" value="1"/>
</dbReference>
<protein>
    <recommendedName>
        <fullName evidence="3">Nucleotidyltransferase family protein</fullName>
    </recommendedName>
</protein>
<proteinExistence type="predicted"/>
<accession>A0A4U6DBF7</accession>
<dbReference type="RefSeq" id="WP_137338384.1">
    <property type="nucleotide sequence ID" value="NZ_BSQH01000001.1"/>
</dbReference>
<evidence type="ECO:0000313" key="1">
    <source>
        <dbReference type="EMBL" id="TKT94095.1"/>
    </source>
</evidence>
<dbReference type="AlphaFoldDB" id="A0A4U6DBF7"/>